<feature type="transmembrane region" description="Helical" evidence="9">
    <location>
        <begin position="96"/>
        <end position="124"/>
    </location>
</feature>
<keyword evidence="9" id="KW-1133">Transmembrane helix</keyword>
<evidence type="ECO:0000256" key="6">
    <source>
        <dbReference type="ARBA" id="ARBA00022777"/>
    </source>
</evidence>
<dbReference type="EC" id="2.7.13.3" evidence="2"/>
<dbReference type="Pfam" id="PF07730">
    <property type="entry name" value="HisKA_3"/>
    <property type="match status" value="1"/>
</dbReference>
<sequence length="436" mass="46320">MRQSEGRGVPVWALPGELAAVDGRTSSGRTVRDWLVDTVLFLFAVALWLNESRSLTTGSADPAYVAAVPDWMLAMDPWVGGLACLSLWWRRRYPLAIAIAMVPVLAVSGAAMGAVLVMIFTVAIHRGWLPAVAVTAPQLVQGLGFALTYQPPGLSLGVYVGWVVGMFGLPLAWGLVVRFRRQVLLGLRREARQERQEQQLRLARARQSERERIAREMHDVLAHRISLLSVHAGALAYRSERAQAGAAQPLSGAEVAEAVRVIRENAHQALTELGEVLTVLRGTEPAATERAEPPPSLGDVAELVAEARAAGQPVTLQLDPSLVTGSLRPQEQRTIYRVVQEGLTNARKHAPAAPVAVRVGGSPGAEVAVAVSNPVPAGRTAEIPGTGAGLAGLSERVALDGGTLEHGAMGGIFQLSARLPWHGGRDEPADQGVAGR</sequence>
<accession>A0A895Y8R6</accession>
<dbReference type="KEGG" id="nhy:JQS43_13460"/>
<feature type="transmembrane region" description="Helical" evidence="9">
    <location>
        <begin position="34"/>
        <end position="51"/>
    </location>
</feature>
<dbReference type="GO" id="GO:0000155">
    <property type="term" value="F:phosphorelay sensor kinase activity"/>
    <property type="evidence" value="ECO:0007669"/>
    <property type="project" value="InterPro"/>
</dbReference>
<keyword evidence="5" id="KW-0547">Nucleotide-binding</keyword>
<keyword evidence="7" id="KW-0067">ATP-binding</keyword>
<feature type="domain" description="Signal transduction histidine kinase subgroup 3 dimerisation and phosphoacceptor" evidence="10">
    <location>
        <begin position="209"/>
        <end position="282"/>
    </location>
</feature>
<dbReference type="InterPro" id="IPR011712">
    <property type="entry name" value="Sig_transdc_His_kin_sub3_dim/P"/>
</dbReference>
<evidence type="ECO:0000256" key="2">
    <source>
        <dbReference type="ARBA" id="ARBA00012438"/>
    </source>
</evidence>
<organism evidence="11 12">
    <name type="scientific">Natronosporangium hydrolyticum</name>
    <dbReference type="NCBI Taxonomy" id="2811111"/>
    <lineage>
        <taxon>Bacteria</taxon>
        <taxon>Bacillati</taxon>
        <taxon>Actinomycetota</taxon>
        <taxon>Actinomycetes</taxon>
        <taxon>Micromonosporales</taxon>
        <taxon>Micromonosporaceae</taxon>
        <taxon>Natronosporangium</taxon>
    </lineage>
</organism>
<dbReference type="GO" id="GO:0005524">
    <property type="term" value="F:ATP binding"/>
    <property type="evidence" value="ECO:0007669"/>
    <property type="project" value="UniProtKB-KW"/>
</dbReference>
<evidence type="ECO:0000256" key="7">
    <source>
        <dbReference type="ARBA" id="ARBA00022840"/>
    </source>
</evidence>
<feature type="transmembrane region" description="Helical" evidence="9">
    <location>
        <begin position="159"/>
        <end position="179"/>
    </location>
</feature>
<dbReference type="Gene3D" id="3.30.565.10">
    <property type="entry name" value="Histidine kinase-like ATPase, C-terminal domain"/>
    <property type="match status" value="1"/>
</dbReference>
<dbReference type="GO" id="GO:0016020">
    <property type="term" value="C:membrane"/>
    <property type="evidence" value="ECO:0007669"/>
    <property type="project" value="InterPro"/>
</dbReference>
<dbReference type="PANTHER" id="PTHR24421:SF10">
    <property type="entry name" value="NITRATE_NITRITE SENSOR PROTEIN NARQ"/>
    <property type="match status" value="1"/>
</dbReference>
<reference evidence="11" key="1">
    <citation type="submission" date="2021-02" db="EMBL/GenBank/DDBJ databases">
        <title>Natrosporangium hydrolyticum gen. nov., sp. nov, a haloalkaliphilic actinobacterium from a soda solonchak soil.</title>
        <authorList>
            <person name="Sorokin D.Y."/>
            <person name="Khijniak T.V."/>
            <person name="Zakharycheva A.P."/>
            <person name="Boueva O.V."/>
            <person name="Ariskina E.V."/>
            <person name="Hahnke R.L."/>
            <person name="Bunk B."/>
            <person name="Sproer C."/>
            <person name="Schumann P."/>
            <person name="Evtushenko L.I."/>
            <person name="Kublanov I.V."/>
        </authorList>
    </citation>
    <scope>NUCLEOTIDE SEQUENCE</scope>
    <source>
        <strain evidence="11">DSM 106523</strain>
    </source>
</reference>
<name>A0A895Y8R6_9ACTN</name>
<dbReference type="Proteomes" id="UP000662857">
    <property type="component" value="Chromosome"/>
</dbReference>
<evidence type="ECO:0000256" key="9">
    <source>
        <dbReference type="SAM" id="Phobius"/>
    </source>
</evidence>
<dbReference type="PANTHER" id="PTHR24421">
    <property type="entry name" value="NITRATE/NITRITE SENSOR PROTEIN NARX-RELATED"/>
    <property type="match status" value="1"/>
</dbReference>
<evidence type="ECO:0000259" key="10">
    <source>
        <dbReference type="Pfam" id="PF07730"/>
    </source>
</evidence>
<dbReference type="RefSeq" id="WP_275580891.1">
    <property type="nucleotide sequence ID" value="NZ_CP070499.1"/>
</dbReference>
<dbReference type="Gene3D" id="1.20.5.1930">
    <property type="match status" value="1"/>
</dbReference>
<feature type="transmembrane region" description="Helical" evidence="9">
    <location>
        <begin position="71"/>
        <end position="89"/>
    </location>
</feature>
<dbReference type="InterPro" id="IPR050482">
    <property type="entry name" value="Sensor_HK_TwoCompSys"/>
</dbReference>
<gene>
    <name evidence="11" type="ORF">JQS43_13460</name>
</gene>
<dbReference type="AlphaFoldDB" id="A0A895Y8R6"/>
<dbReference type="SUPFAM" id="SSF55874">
    <property type="entry name" value="ATPase domain of HSP90 chaperone/DNA topoisomerase II/histidine kinase"/>
    <property type="match status" value="1"/>
</dbReference>
<keyword evidence="3" id="KW-0597">Phosphoprotein</keyword>
<dbReference type="GO" id="GO:0046983">
    <property type="term" value="F:protein dimerization activity"/>
    <property type="evidence" value="ECO:0007669"/>
    <property type="project" value="InterPro"/>
</dbReference>
<evidence type="ECO:0000256" key="3">
    <source>
        <dbReference type="ARBA" id="ARBA00022553"/>
    </source>
</evidence>
<keyword evidence="9" id="KW-0472">Membrane</keyword>
<evidence type="ECO:0000256" key="4">
    <source>
        <dbReference type="ARBA" id="ARBA00022679"/>
    </source>
</evidence>
<dbReference type="CDD" id="cd16917">
    <property type="entry name" value="HATPase_UhpB-NarQ-NarX-like"/>
    <property type="match status" value="1"/>
</dbReference>
<protein>
    <recommendedName>
        <fullName evidence="2">histidine kinase</fullName>
        <ecNumber evidence="2">2.7.13.3</ecNumber>
    </recommendedName>
</protein>
<keyword evidence="6 11" id="KW-0418">Kinase</keyword>
<evidence type="ECO:0000313" key="11">
    <source>
        <dbReference type="EMBL" id="QSB12705.1"/>
    </source>
</evidence>
<comment type="catalytic activity">
    <reaction evidence="1">
        <text>ATP + protein L-histidine = ADP + protein N-phospho-L-histidine.</text>
        <dbReference type="EC" id="2.7.13.3"/>
    </reaction>
</comment>
<keyword evidence="9" id="KW-0812">Transmembrane</keyword>
<keyword evidence="8" id="KW-0902">Two-component regulatory system</keyword>
<dbReference type="InterPro" id="IPR036890">
    <property type="entry name" value="HATPase_C_sf"/>
</dbReference>
<evidence type="ECO:0000256" key="1">
    <source>
        <dbReference type="ARBA" id="ARBA00000085"/>
    </source>
</evidence>
<evidence type="ECO:0000256" key="5">
    <source>
        <dbReference type="ARBA" id="ARBA00022741"/>
    </source>
</evidence>
<evidence type="ECO:0000313" key="12">
    <source>
        <dbReference type="Proteomes" id="UP000662857"/>
    </source>
</evidence>
<keyword evidence="4" id="KW-0808">Transferase</keyword>
<proteinExistence type="predicted"/>
<dbReference type="EMBL" id="CP070499">
    <property type="protein sequence ID" value="QSB12705.1"/>
    <property type="molecule type" value="Genomic_DNA"/>
</dbReference>
<evidence type="ECO:0000256" key="8">
    <source>
        <dbReference type="ARBA" id="ARBA00023012"/>
    </source>
</evidence>
<keyword evidence="12" id="KW-1185">Reference proteome</keyword>